<gene>
    <name evidence="1" type="ORF">DM860_005274</name>
</gene>
<evidence type="ECO:0000313" key="1">
    <source>
        <dbReference type="EMBL" id="RAL50918.1"/>
    </source>
</evidence>
<dbReference type="EMBL" id="NQVE01000054">
    <property type="protein sequence ID" value="RAL50918.1"/>
    <property type="molecule type" value="Genomic_DNA"/>
</dbReference>
<proteinExistence type="predicted"/>
<reference evidence="1 2" key="1">
    <citation type="submission" date="2018-06" db="EMBL/GenBank/DDBJ databases">
        <title>The Genome of Cuscuta australis (Dodder) Provides Insight into the Evolution of Plant Parasitism.</title>
        <authorList>
            <person name="Liu H."/>
        </authorList>
    </citation>
    <scope>NUCLEOTIDE SEQUENCE [LARGE SCALE GENOMIC DNA]</scope>
    <source>
        <strain evidence="2">cv. Yunnan</strain>
        <tissue evidence="1">Vines</tissue>
    </source>
</reference>
<comment type="caution">
    <text evidence="1">The sequence shown here is derived from an EMBL/GenBank/DDBJ whole genome shotgun (WGS) entry which is preliminary data.</text>
</comment>
<keyword evidence="2" id="KW-1185">Reference proteome</keyword>
<accession>A0A328E2B8</accession>
<organism evidence="1 2">
    <name type="scientific">Cuscuta australis</name>
    <dbReference type="NCBI Taxonomy" id="267555"/>
    <lineage>
        <taxon>Eukaryota</taxon>
        <taxon>Viridiplantae</taxon>
        <taxon>Streptophyta</taxon>
        <taxon>Embryophyta</taxon>
        <taxon>Tracheophyta</taxon>
        <taxon>Spermatophyta</taxon>
        <taxon>Magnoliopsida</taxon>
        <taxon>eudicotyledons</taxon>
        <taxon>Gunneridae</taxon>
        <taxon>Pentapetalae</taxon>
        <taxon>asterids</taxon>
        <taxon>lamiids</taxon>
        <taxon>Solanales</taxon>
        <taxon>Convolvulaceae</taxon>
        <taxon>Cuscuteae</taxon>
        <taxon>Cuscuta</taxon>
        <taxon>Cuscuta subgen. Grammica</taxon>
        <taxon>Cuscuta sect. Cleistogrammica</taxon>
    </lineage>
</organism>
<evidence type="ECO:0000313" key="2">
    <source>
        <dbReference type="Proteomes" id="UP000249390"/>
    </source>
</evidence>
<sequence>MTESQSFSSDLCLRILNDIPLNQVYDKFIHRPEVQGLSANRYILLKIIKENLIPVLKEDKLVGVYECTLLYHLLTHKYISLPHLMLHHMTESKTKLNKPYGVILTDIFAANDILEVTHCRARYFDMEYFTHCGLVNIDETFYMKREFQDLPEGVRVAHAPRRSMSSIRSSRAS</sequence>
<protein>
    <submittedName>
        <fullName evidence="1">Uncharacterized protein</fullName>
    </submittedName>
</protein>
<dbReference type="AlphaFoldDB" id="A0A328E2B8"/>
<name>A0A328E2B8_9ASTE</name>
<dbReference type="Proteomes" id="UP000249390">
    <property type="component" value="Unassembled WGS sequence"/>
</dbReference>